<dbReference type="AlphaFoldDB" id="A0A552V4H1"/>
<protein>
    <recommendedName>
        <fullName evidence="4">Beta-lactamase-inhibitor-like PepSY-like domain-containing protein</fullName>
    </recommendedName>
</protein>
<organism evidence="2 3">
    <name type="scientific">Flavobacterium zepuense</name>
    <dbReference type="NCBI Taxonomy" id="2593302"/>
    <lineage>
        <taxon>Bacteria</taxon>
        <taxon>Pseudomonadati</taxon>
        <taxon>Bacteroidota</taxon>
        <taxon>Flavobacteriia</taxon>
        <taxon>Flavobacteriales</taxon>
        <taxon>Flavobacteriaceae</taxon>
        <taxon>Flavobacterium</taxon>
    </lineage>
</organism>
<dbReference type="EMBL" id="VJVZ01000004">
    <property type="protein sequence ID" value="TRW25386.1"/>
    <property type="molecule type" value="Genomic_DNA"/>
</dbReference>
<dbReference type="OrthoDB" id="1377133at2"/>
<proteinExistence type="predicted"/>
<gene>
    <name evidence="2" type="ORF">FMM05_08775</name>
</gene>
<accession>A0A552V4H1</accession>
<feature type="chain" id="PRO_5021763281" description="Beta-lactamase-inhibitor-like PepSY-like domain-containing protein" evidence="1">
    <location>
        <begin position="19"/>
        <end position="99"/>
    </location>
</feature>
<evidence type="ECO:0000313" key="3">
    <source>
        <dbReference type="Proteomes" id="UP000320643"/>
    </source>
</evidence>
<evidence type="ECO:0000256" key="1">
    <source>
        <dbReference type="SAM" id="SignalP"/>
    </source>
</evidence>
<reference evidence="2 3" key="1">
    <citation type="submission" date="2019-07" db="EMBL/GenBank/DDBJ databases">
        <title>Flavobacterium sp. nov., isolated from glacier ice.</title>
        <authorList>
            <person name="Liu Q."/>
            <person name="Xin Y.-H."/>
        </authorList>
    </citation>
    <scope>NUCLEOTIDE SEQUENCE [LARGE SCALE GENOMIC DNA]</scope>
    <source>
        <strain evidence="2 3">ZT4R6</strain>
    </source>
</reference>
<feature type="signal peptide" evidence="1">
    <location>
        <begin position="1"/>
        <end position="18"/>
    </location>
</feature>
<evidence type="ECO:0000313" key="2">
    <source>
        <dbReference type="EMBL" id="TRW25386.1"/>
    </source>
</evidence>
<name>A0A552V4H1_9FLAO</name>
<keyword evidence="1" id="KW-0732">Signal</keyword>
<dbReference type="SUPFAM" id="SSF160574">
    <property type="entry name" value="BT0923-like"/>
    <property type="match status" value="1"/>
</dbReference>
<dbReference type="Proteomes" id="UP000320643">
    <property type="component" value="Unassembled WGS sequence"/>
</dbReference>
<dbReference type="RefSeq" id="WP_143372977.1">
    <property type="nucleotide sequence ID" value="NZ_VJVZ01000004.1"/>
</dbReference>
<dbReference type="Gene3D" id="3.40.1420.30">
    <property type="match status" value="1"/>
</dbReference>
<sequence>MKNIFFTAAFLFAIGANAATNMFSGLYLVEVKQNKEYRKVDATSVPAAILKDVSTKYSGYVIKEAYASDDNEYKLELNKDKKAVTVYYSSTGEFVKEHA</sequence>
<keyword evidence="3" id="KW-1185">Reference proteome</keyword>
<comment type="caution">
    <text evidence="2">The sequence shown here is derived from an EMBL/GenBank/DDBJ whole genome shotgun (WGS) entry which is preliminary data.</text>
</comment>
<evidence type="ECO:0008006" key="4">
    <source>
        <dbReference type="Google" id="ProtNLM"/>
    </source>
</evidence>